<protein>
    <submittedName>
        <fullName evidence="6">Aminotransferase class I/II-fold pyridoxal phosphate-dependent enzyme</fullName>
    </submittedName>
</protein>
<dbReference type="InterPro" id="IPR050859">
    <property type="entry name" value="Class-I_PLP-dep_aminotransf"/>
</dbReference>
<evidence type="ECO:0000259" key="5">
    <source>
        <dbReference type="Pfam" id="PF00155"/>
    </source>
</evidence>
<reference evidence="6 7" key="1">
    <citation type="submission" date="2024-09" db="EMBL/GenBank/DDBJ databases">
        <authorList>
            <person name="Sun Q."/>
            <person name="Mori K."/>
        </authorList>
    </citation>
    <scope>NUCLEOTIDE SEQUENCE [LARGE SCALE GENOMIC DNA]</scope>
    <source>
        <strain evidence="6 7">CCM 7759</strain>
    </source>
</reference>
<evidence type="ECO:0000256" key="3">
    <source>
        <dbReference type="ARBA" id="ARBA00022679"/>
    </source>
</evidence>
<evidence type="ECO:0000256" key="4">
    <source>
        <dbReference type="ARBA" id="ARBA00022898"/>
    </source>
</evidence>
<dbReference type="EMBL" id="JBHLWN010000107">
    <property type="protein sequence ID" value="MFC0216038.1"/>
    <property type="molecule type" value="Genomic_DNA"/>
</dbReference>
<dbReference type="PANTHER" id="PTHR42790">
    <property type="entry name" value="AMINOTRANSFERASE"/>
    <property type="match status" value="1"/>
</dbReference>
<dbReference type="InterPro" id="IPR015424">
    <property type="entry name" value="PyrdxlP-dep_Trfase"/>
</dbReference>
<evidence type="ECO:0000256" key="1">
    <source>
        <dbReference type="ARBA" id="ARBA00001933"/>
    </source>
</evidence>
<dbReference type="InterPro" id="IPR004839">
    <property type="entry name" value="Aminotransferase_I/II_large"/>
</dbReference>
<sequence length="99" mass="11030">MKQELLLKRNILVQAIQQKLDGQLECTVPNGGLNLWCKILRKVDANELLEKAIQRGIVFVPGGVYGSTNHYVRFSYAQPNRDSLKKGISIFADVLGGCQ</sequence>
<evidence type="ECO:0000313" key="7">
    <source>
        <dbReference type="Proteomes" id="UP001589776"/>
    </source>
</evidence>
<keyword evidence="2 6" id="KW-0032">Aminotransferase</keyword>
<comment type="cofactor">
    <cofactor evidence="1">
        <name>pyridoxal 5'-phosphate</name>
        <dbReference type="ChEBI" id="CHEBI:597326"/>
    </cofactor>
</comment>
<accession>A0ABV6DTP4</accession>
<dbReference type="SUPFAM" id="SSF53383">
    <property type="entry name" value="PLP-dependent transferases"/>
    <property type="match status" value="1"/>
</dbReference>
<dbReference type="RefSeq" id="WP_377473811.1">
    <property type="nucleotide sequence ID" value="NZ_JBHLWN010000107.1"/>
</dbReference>
<organism evidence="6 7">
    <name type="scientific">Paenibacillus chartarius</name>
    <dbReference type="NCBI Taxonomy" id="747481"/>
    <lineage>
        <taxon>Bacteria</taxon>
        <taxon>Bacillati</taxon>
        <taxon>Bacillota</taxon>
        <taxon>Bacilli</taxon>
        <taxon>Bacillales</taxon>
        <taxon>Paenibacillaceae</taxon>
        <taxon>Paenibacillus</taxon>
    </lineage>
</organism>
<dbReference type="Proteomes" id="UP001589776">
    <property type="component" value="Unassembled WGS sequence"/>
</dbReference>
<name>A0ABV6DTP4_9BACL</name>
<evidence type="ECO:0000256" key="2">
    <source>
        <dbReference type="ARBA" id="ARBA00022576"/>
    </source>
</evidence>
<keyword evidence="4" id="KW-0663">Pyridoxal phosphate</keyword>
<feature type="domain" description="Aminotransferase class I/classII large" evidence="5">
    <location>
        <begin position="1"/>
        <end position="88"/>
    </location>
</feature>
<dbReference type="InterPro" id="IPR015422">
    <property type="entry name" value="PyrdxlP-dep_Trfase_small"/>
</dbReference>
<dbReference type="PANTHER" id="PTHR42790:SF19">
    <property type="entry name" value="KYNURENINE_ALPHA-AMINOADIPATE AMINOTRANSFERASE, MITOCHONDRIAL"/>
    <property type="match status" value="1"/>
</dbReference>
<evidence type="ECO:0000313" key="6">
    <source>
        <dbReference type="EMBL" id="MFC0216038.1"/>
    </source>
</evidence>
<keyword evidence="7" id="KW-1185">Reference proteome</keyword>
<comment type="caution">
    <text evidence="6">The sequence shown here is derived from an EMBL/GenBank/DDBJ whole genome shotgun (WGS) entry which is preliminary data.</text>
</comment>
<keyword evidence="3" id="KW-0808">Transferase</keyword>
<gene>
    <name evidence="6" type="ORF">ACFFK0_26925</name>
</gene>
<dbReference type="GO" id="GO:0008483">
    <property type="term" value="F:transaminase activity"/>
    <property type="evidence" value="ECO:0007669"/>
    <property type="project" value="UniProtKB-KW"/>
</dbReference>
<proteinExistence type="predicted"/>
<dbReference type="Gene3D" id="3.90.1150.10">
    <property type="entry name" value="Aspartate Aminotransferase, domain 1"/>
    <property type="match status" value="1"/>
</dbReference>
<dbReference type="Pfam" id="PF00155">
    <property type="entry name" value="Aminotran_1_2"/>
    <property type="match status" value="1"/>
</dbReference>